<gene>
    <name evidence="2" type="ORF">AZE42_12240</name>
</gene>
<dbReference type="Proteomes" id="UP000183567">
    <property type="component" value="Unassembled WGS sequence"/>
</dbReference>
<evidence type="ECO:0000256" key="1">
    <source>
        <dbReference type="SAM" id="MobiDB-lite"/>
    </source>
</evidence>
<comment type="caution">
    <text evidence="2">The sequence shown here is derived from an EMBL/GenBank/DDBJ whole genome shotgun (WGS) entry which is preliminary data.</text>
</comment>
<evidence type="ECO:0000313" key="3">
    <source>
        <dbReference type="Proteomes" id="UP000183567"/>
    </source>
</evidence>
<feature type="region of interest" description="Disordered" evidence="1">
    <location>
        <begin position="1"/>
        <end position="24"/>
    </location>
</feature>
<keyword evidence="3" id="KW-1185">Reference proteome</keyword>
<feature type="non-terminal residue" evidence="2">
    <location>
        <position position="24"/>
    </location>
</feature>
<evidence type="ECO:0000313" key="2">
    <source>
        <dbReference type="EMBL" id="OJA11029.1"/>
    </source>
</evidence>
<name>A0A1J8PQ69_9AGAM</name>
<accession>A0A1J8PQ69</accession>
<reference evidence="2 3" key="1">
    <citation type="submission" date="2016-03" db="EMBL/GenBank/DDBJ databases">
        <title>Comparative genomics of the ectomycorrhizal sister species Rhizopogon vinicolor and Rhizopogon vesiculosus (Basidiomycota: Boletales) reveals a divergence of the mating type B locus.</title>
        <authorList>
            <person name="Mujic A.B."/>
            <person name="Kuo A."/>
            <person name="Tritt A."/>
            <person name="Lipzen A."/>
            <person name="Chen C."/>
            <person name="Johnson J."/>
            <person name="Sharma A."/>
            <person name="Barry K."/>
            <person name="Grigoriev I.V."/>
            <person name="Spatafora J.W."/>
        </authorList>
    </citation>
    <scope>NUCLEOTIDE SEQUENCE [LARGE SCALE GENOMIC DNA]</scope>
    <source>
        <strain evidence="2 3">AM-OR11-056</strain>
    </source>
</reference>
<dbReference type="EMBL" id="LVVM01005277">
    <property type="protein sequence ID" value="OJA11029.1"/>
    <property type="molecule type" value="Genomic_DNA"/>
</dbReference>
<proteinExistence type="predicted"/>
<organism evidence="2 3">
    <name type="scientific">Rhizopogon vesiculosus</name>
    <dbReference type="NCBI Taxonomy" id="180088"/>
    <lineage>
        <taxon>Eukaryota</taxon>
        <taxon>Fungi</taxon>
        <taxon>Dikarya</taxon>
        <taxon>Basidiomycota</taxon>
        <taxon>Agaricomycotina</taxon>
        <taxon>Agaricomycetes</taxon>
        <taxon>Agaricomycetidae</taxon>
        <taxon>Boletales</taxon>
        <taxon>Suillineae</taxon>
        <taxon>Rhizopogonaceae</taxon>
        <taxon>Rhizopogon</taxon>
    </lineage>
</organism>
<sequence length="24" mass="2704">MEEGAHPIIRSSTPVRVFHNPDDV</sequence>
<dbReference type="AlphaFoldDB" id="A0A1J8PQ69"/>
<protein>
    <submittedName>
        <fullName evidence="2">Uncharacterized protein</fullName>
    </submittedName>
</protein>